<keyword evidence="2" id="KW-0479">Metal-binding</keyword>
<name>A0A9E6XT98_9ACTN</name>
<protein>
    <submittedName>
        <fullName evidence="6">Hydroxyacylglutathione hydrolase</fullName>
        <ecNumber evidence="6">3.1.2.6</ecNumber>
    </submittedName>
</protein>
<dbReference type="GO" id="GO:0046872">
    <property type="term" value="F:metal ion binding"/>
    <property type="evidence" value="ECO:0007669"/>
    <property type="project" value="UniProtKB-KW"/>
</dbReference>
<dbReference type="InterPro" id="IPR051453">
    <property type="entry name" value="MBL_Glyoxalase_II"/>
</dbReference>
<dbReference type="RefSeq" id="WP_259313788.1">
    <property type="nucleotide sequence ID" value="NZ_CP087164.1"/>
</dbReference>
<dbReference type="InterPro" id="IPR036866">
    <property type="entry name" value="RibonucZ/Hydroxyglut_hydro"/>
</dbReference>
<sequence>MIVERSMHPQFLSNTYLVADREGGSAFFVDAGGPVEPLIEAAERLDVTPTHVLLTHHHHDHVAELDQLKARWPQLTVLIDDREGGRDEIGDAGSFPETVTVGDLEVRALHTPGHTAGMLALLVDGNVFTGDTLFKNSVGGVRAPGSTSYADLRSSIMDTLMALPKDTVVRPGHTDPTTIGEEWENNSFVRVWRGLDKEGEAQCTAFGDPATLVLLGDDYDGGHKAWVRWPDGRDDIVPGSQVQTG</sequence>
<reference evidence="6" key="1">
    <citation type="journal article" date="2022" name="Int. J. Syst. Evol. Microbiol.">
        <title>Pseudomonas aegrilactucae sp. nov. and Pseudomonas morbosilactucae sp. nov., pathogens causing bacterial rot of lettuce in Japan.</title>
        <authorList>
            <person name="Sawada H."/>
            <person name="Fujikawa T."/>
            <person name="Satou M."/>
        </authorList>
    </citation>
    <scope>NUCLEOTIDE SEQUENCE</scope>
    <source>
        <strain evidence="6">0166_1</strain>
    </source>
</reference>
<evidence type="ECO:0000256" key="4">
    <source>
        <dbReference type="ARBA" id="ARBA00022833"/>
    </source>
</evidence>
<evidence type="ECO:0000313" key="6">
    <source>
        <dbReference type="EMBL" id="UGS34099.1"/>
    </source>
</evidence>
<dbReference type="Gene3D" id="3.60.15.10">
    <property type="entry name" value="Ribonuclease Z/Hydroxyacylglutathione hydrolase-like"/>
    <property type="match status" value="1"/>
</dbReference>
<keyword evidence="4" id="KW-0862">Zinc</keyword>
<gene>
    <name evidence="6" type="primary">gloB_1</name>
    <name evidence="6" type="ORF">DSM104329_00470</name>
</gene>
<dbReference type="EC" id="3.1.2.6" evidence="6"/>
<keyword evidence="7" id="KW-1185">Reference proteome</keyword>
<dbReference type="KEGG" id="sbae:DSM104329_00470"/>
<dbReference type="GO" id="GO:0004416">
    <property type="term" value="F:hydroxyacylglutathione hydrolase activity"/>
    <property type="evidence" value="ECO:0007669"/>
    <property type="project" value="UniProtKB-EC"/>
</dbReference>
<dbReference type="SMART" id="SM00849">
    <property type="entry name" value="Lactamase_B"/>
    <property type="match status" value="1"/>
</dbReference>
<evidence type="ECO:0000313" key="7">
    <source>
        <dbReference type="Proteomes" id="UP001162834"/>
    </source>
</evidence>
<feature type="domain" description="Metallo-beta-lactamase" evidence="5">
    <location>
        <begin position="12"/>
        <end position="173"/>
    </location>
</feature>
<keyword evidence="3 6" id="KW-0378">Hydrolase</keyword>
<organism evidence="6 7">
    <name type="scientific">Capillimicrobium parvum</name>
    <dbReference type="NCBI Taxonomy" id="2884022"/>
    <lineage>
        <taxon>Bacteria</taxon>
        <taxon>Bacillati</taxon>
        <taxon>Actinomycetota</taxon>
        <taxon>Thermoleophilia</taxon>
        <taxon>Solirubrobacterales</taxon>
        <taxon>Capillimicrobiaceae</taxon>
        <taxon>Capillimicrobium</taxon>
    </lineage>
</organism>
<dbReference type="AlphaFoldDB" id="A0A9E6XT98"/>
<evidence type="ECO:0000259" key="5">
    <source>
        <dbReference type="SMART" id="SM00849"/>
    </source>
</evidence>
<dbReference type="PANTHER" id="PTHR46233">
    <property type="entry name" value="HYDROXYACYLGLUTATHIONE HYDROLASE GLOC"/>
    <property type="match status" value="1"/>
</dbReference>
<proteinExistence type="predicted"/>
<dbReference type="PANTHER" id="PTHR46233:SF3">
    <property type="entry name" value="HYDROXYACYLGLUTATHIONE HYDROLASE GLOC"/>
    <property type="match status" value="1"/>
</dbReference>
<dbReference type="InterPro" id="IPR001279">
    <property type="entry name" value="Metallo-B-lactamas"/>
</dbReference>
<dbReference type="Pfam" id="PF00753">
    <property type="entry name" value="Lactamase_B"/>
    <property type="match status" value="2"/>
</dbReference>
<accession>A0A9E6XT98</accession>
<dbReference type="Proteomes" id="UP001162834">
    <property type="component" value="Chromosome"/>
</dbReference>
<evidence type="ECO:0000256" key="2">
    <source>
        <dbReference type="ARBA" id="ARBA00022723"/>
    </source>
</evidence>
<dbReference type="EMBL" id="CP087164">
    <property type="protein sequence ID" value="UGS34099.1"/>
    <property type="molecule type" value="Genomic_DNA"/>
</dbReference>
<comment type="cofactor">
    <cofactor evidence="1">
        <name>Zn(2+)</name>
        <dbReference type="ChEBI" id="CHEBI:29105"/>
    </cofactor>
</comment>
<dbReference type="SUPFAM" id="SSF56281">
    <property type="entry name" value="Metallo-hydrolase/oxidoreductase"/>
    <property type="match status" value="1"/>
</dbReference>
<evidence type="ECO:0000256" key="3">
    <source>
        <dbReference type="ARBA" id="ARBA00022801"/>
    </source>
</evidence>
<evidence type="ECO:0000256" key="1">
    <source>
        <dbReference type="ARBA" id="ARBA00001947"/>
    </source>
</evidence>